<protein>
    <submittedName>
        <fullName evidence="9">TAF4A RNA polymerase II, TATA box binding protein (TBP)-associated factor</fullName>
    </submittedName>
</protein>
<dbReference type="GO" id="GO:0003677">
    <property type="term" value="F:DNA binding"/>
    <property type="evidence" value="ECO:0007669"/>
    <property type="project" value="TreeGrafter"/>
</dbReference>
<dbReference type="GO" id="GO:0046982">
    <property type="term" value="F:protein heterodimerization activity"/>
    <property type="evidence" value="ECO:0007669"/>
    <property type="project" value="InterPro"/>
</dbReference>
<dbReference type="CDD" id="cd08045">
    <property type="entry name" value="HFD_TAF4"/>
    <property type="match status" value="1"/>
</dbReference>
<feature type="region of interest" description="Disordered" evidence="7">
    <location>
        <begin position="820"/>
        <end position="857"/>
    </location>
</feature>
<dbReference type="InterPro" id="IPR007900">
    <property type="entry name" value="TAF4_C"/>
</dbReference>
<accession>A0A4W6F2I6</accession>
<dbReference type="Gene3D" id="1.10.20.10">
    <property type="entry name" value="Histone, subunit A"/>
    <property type="match status" value="1"/>
</dbReference>
<dbReference type="InterPro" id="IPR009072">
    <property type="entry name" value="Histone-fold"/>
</dbReference>
<dbReference type="Ensembl" id="ENSLCAT00010046648.1">
    <property type="protein sequence ID" value="ENSLCAP00010045537.1"/>
    <property type="gene ID" value="ENSLCAG00010021180.1"/>
</dbReference>
<dbReference type="InterPro" id="IPR003894">
    <property type="entry name" value="TAFH_NHR1"/>
</dbReference>
<dbReference type="Pfam" id="PF07531">
    <property type="entry name" value="TAFH"/>
    <property type="match status" value="1"/>
</dbReference>
<proteinExistence type="inferred from homology"/>
<evidence type="ECO:0000256" key="2">
    <source>
        <dbReference type="ARBA" id="ARBA00006178"/>
    </source>
</evidence>
<dbReference type="PANTHER" id="PTHR15138:SF18">
    <property type="entry name" value="TATA-BOX BINDING PROTEIN ASSOCIATED FACTOR 4"/>
    <property type="match status" value="1"/>
</dbReference>
<organism evidence="9 10">
    <name type="scientific">Lates calcarifer</name>
    <name type="common">Barramundi</name>
    <name type="synonym">Holocentrus calcarifer</name>
    <dbReference type="NCBI Taxonomy" id="8187"/>
    <lineage>
        <taxon>Eukaryota</taxon>
        <taxon>Metazoa</taxon>
        <taxon>Chordata</taxon>
        <taxon>Craniata</taxon>
        <taxon>Vertebrata</taxon>
        <taxon>Euteleostomi</taxon>
        <taxon>Actinopterygii</taxon>
        <taxon>Neopterygii</taxon>
        <taxon>Teleostei</taxon>
        <taxon>Neoteleostei</taxon>
        <taxon>Acanthomorphata</taxon>
        <taxon>Carangaria</taxon>
        <taxon>Carangaria incertae sedis</taxon>
        <taxon>Centropomidae</taxon>
        <taxon>Lates</taxon>
    </lineage>
</organism>
<evidence type="ECO:0000256" key="1">
    <source>
        <dbReference type="ARBA" id="ARBA00004123"/>
    </source>
</evidence>
<name>A0A4W6F2I6_LATCA</name>
<dbReference type="SUPFAM" id="SSF158553">
    <property type="entry name" value="TAFH domain-like"/>
    <property type="match status" value="1"/>
</dbReference>
<feature type="compositionally biased region" description="Low complexity" evidence="7">
    <location>
        <begin position="67"/>
        <end position="78"/>
    </location>
</feature>
<dbReference type="PROSITE" id="PS51119">
    <property type="entry name" value="TAFH"/>
    <property type="match status" value="1"/>
</dbReference>
<dbReference type="GeneTree" id="ENSGT00390000011620"/>
<dbReference type="GO" id="GO:0016251">
    <property type="term" value="F:RNA polymerase II general transcription initiation factor activity"/>
    <property type="evidence" value="ECO:0007669"/>
    <property type="project" value="TreeGrafter"/>
</dbReference>
<sequence>MAVRPGPLDKLFLHTEVNKAVVCHPVRSVESQLSVLCHNNHWGRHEAAGNYMAIVPGQGGSESPHGSAMDASTASTDSNTGHDPGKTLVVSGGATSLPNHQGKVGSYSVQTFNGSQTMNSHNSGSAAPLVGTTVTSGTGNSSGPAVSVAAVSSGPVLSKGLASAIMPPSSNSVIQTPLMNSQTVVASAQPVSQATGPTVTLVRPPMQTAGSGGTLNGNNNASPAVVANTTGQSGIGIQTPLVNNSQPSNPVSVSAGSHIIKAEPPTTIIQSTPQAAVTPGAVSAPRTPVTVAAGPSGIRALTPQMLAPRLPQNSPGQPSIHNIQLPPGMVLVRSESGQLLMIPQQALAQMQAQAQGGVTPRTATPTNVPPGQVRSHSLHRRSFILPTIMSHVRDKGSITANVQLAFLPVETMENVKKCKNFLSTLIKLASTGKQSTETAASVRELVKDLLEGKLEAEEFTSRLYKELNSSPQPYLVPFLKRSLPALRQLTPDSAAFIQQSQLPQPASSPISSTSTNPATVVLSSPAPRLTAPVSRPQLQPGISKPGPTPSLVLQPQQQRAILRPQVTLPTTPMVTLRNQAPGRIVLGQHQLKELQPGEEVNLKSPLSVHVCVFPWMTYSIYCDFCASTSSCETRGDDDINDVASMAGVNLSEESANILATNSGLVGAVTHSCKDEAFLSCTLLQRRMLEIGRRYGVTDLGAEVVNYVSHATQQRLQNLLEKVSQVAQQKNVNLKEDDNYEQSSDVRAQLKYFEQLDQLEKQRKEEQEREILLKAAKSRARQEDPEQLRLKQKAKEMQQQELAQMRQREANLTALAAIGPRKKRKILDSPSSSATGSGTGPSLSGGAGSSGSRPTRQRITRVNLRDLLFCLENERFTSRSHFLYKGFLK</sequence>
<dbReference type="InterPro" id="IPR045144">
    <property type="entry name" value="TAF4"/>
</dbReference>
<dbReference type="InParanoid" id="A0A4W6F2I6"/>
<gene>
    <name evidence="9" type="primary">taf4a</name>
</gene>
<keyword evidence="3" id="KW-0597">Phosphoprotein</keyword>
<evidence type="ECO:0000313" key="10">
    <source>
        <dbReference type="Proteomes" id="UP000314980"/>
    </source>
</evidence>
<feature type="domain" description="TAFH" evidence="8">
    <location>
        <begin position="412"/>
        <end position="509"/>
    </location>
</feature>
<keyword evidence="10" id="KW-1185">Reference proteome</keyword>
<dbReference type="Proteomes" id="UP000314980">
    <property type="component" value="Unassembled WGS sequence"/>
</dbReference>
<keyword evidence="4" id="KW-0805">Transcription regulation</keyword>
<feature type="region of interest" description="Disordered" evidence="7">
    <location>
        <begin position="57"/>
        <end position="102"/>
    </location>
</feature>
<reference evidence="9" key="3">
    <citation type="submission" date="2025-09" db="UniProtKB">
        <authorList>
            <consortium name="Ensembl"/>
        </authorList>
    </citation>
    <scope>IDENTIFICATION</scope>
</reference>
<reference evidence="10" key="1">
    <citation type="submission" date="2015-09" db="EMBL/GenBank/DDBJ databases">
        <authorList>
            <person name="Sai Rama Sridatta P."/>
        </authorList>
    </citation>
    <scope>NUCLEOTIDE SEQUENCE [LARGE SCALE GENOMIC DNA]</scope>
</reference>
<keyword evidence="6" id="KW-0539">Nucleus</keyword>
<dbReference type="SUPFAM" id="SSF47113">
    <property type="entry name" value="Histone-fold"/>
    <property type="match status" value="1"/>
</dbReference>
<comment type="subcellular location">
    <subcellularLocation>
        <location evidence="1">Nucleus</location>
    </subcellularLocation>
</comment>
<dbReference type="GO" id="GO:0006357">
    <property type="term" value="P:regulation of transcription by RNA polymerase II"/>
    <property type="evidence" value="ECO:0007669"/>
    <property type="project" value="UniProtKB-ARBA"/>
</dbReference>
<dbReference type="Pfam" id="PF05236">
    <property type="entry name" value="TAF4"/>
    <property type="match status" value="1"/>
</dbReference>
<dbReference type="GO" id="GO:0006367">
    <property type="term" value="P:transcription initiation at RNA polymerase II promoter"/>
    <property type="evidence" value="ECO:0007669"/>
    <property type="project" value="TreeGrafter"/>
</dbReference>
<dbReference type="STRING" id="8187.ENSLCAP00010045537"/>
<dbReference type="FunFam" id="1.20.120.1110:FF:000002">
    <property type="entry name" value="Transcription initiation factor TFIID subunit 4B"/>
    <property type="match status" value="1"/>
</dbReference>
<evidence type="ECO:0000256" key="3">
    <source>
        <dbReference type="ARBA" id="ARBA00022553"/>
    </source>
</evidence>
<dbReference type="InterPro" id="IPR037249">
    <property type="entry name" value="TAFH/NHR1_dom_sf"/>
</dbReference>
<evidence type="ECO:0000256" key="4">
    <source>
        <dbReference type="ARBA" id="ARBA00023015"/>
    </source>
</evidence>
<feature type="compositionally biased region" description="Gly residues" evidence="7">
    <location>
        <begin position="836"/>
        <end position="848"/>
    </location>
</feature>
<reference evidence="9" key="2">
    <citation type="submission" date="2025-08" db="UniProtKB">
        <authorList>
            <consortium name="Ensembl"/>
        </authorList>
    </citation>
    <scope>IDENTIFICATION</scope>
</reference>
<feature type="region of interest" description="Disordered" evidence="7">
    <location>
        <begin position="775"/>
        <end position="797"/>
    </location>
</feature>
<dbReference type="PANTHER" id="PTHR15138">
    <property type="entry name" value="TRANSCRIPTION INITIATION FACTOR TFIID SUBUNIT 4"/>
    <property type="match status" value="1"/>
</dbReference>
<dbReference type="SMART" id="SM00549">
    <property type="entry name" value="TAFH"/>
    <property type="match status" value="1"/>
</dbReference>
<evidence type="ECO:0000256" key="7">
    <source>
        <dbReference type="SAM" id="MobiDB-lite"/>
    </source>
</evidence>
<dbReference type="AlphaFoldDB" id="A0A4W6F2I6"/>
<feature type="compositionally biased region" description="Basic and acidic residues" evidence="7">
    <location>
        <begin position="779"/>
        <end position="797"/>
    </location>
</feature>
<evidence type="ECO:0000256" key="5">
    <source>
        <dbReference type="ARBA" id="ARBA00023163"/>
    </source>
</evidence>
<dbReference type="FunFam" id="1.10.20.10:FF:000015">
    <property type="entry name" value="Transcription initiation factor TFIID subunit 4B"/>
    <property type="match status" value="1"/>
</dbReference>
<dbReference type="Gene3D" id="1.20.120.1110">
    <property type="entry name" value="TAFH/NHR1 domain"/>
    <property type="match status" value="1"/>
</dbReference>
<comment type="similarity">
    <text evidence="2">Belongs to the TAF4 family.</text>
</comment>
<keyword evidence="5" id="KW-0804">Transcription</keyword>
<evidence type="ECO:0000259" key="8">
    <source>
        <dbReference type="PROSITE" id="PS51119"/>
    </source>
</evidence>
<evidence type="ECO:0000256" key="6">
    <source>
        <dbReference type="ARBA" id="ARBA00023242"/>
    </source>
</evidence>
<dbReference type="GO" id="GO:0005669">
    <property type="term" value="C:transcription factor TFIID complex"/>
    <property type="evidence" value="ECO:0007669"/>
    <property type="project" value="InterPro"/>
</dbReference>
<evidence type="ECO:0000313" key="9">
    <source>
        <dbReference type="Ensembl" id="ENSLCAP00010045537.1"/>
    </source>
</evidence>